<dbReference type="InterPro" id="IPR016024">
    <property type="entry name" value="ARM-type_fold"/>
</dbReference>
<dbReference type="PANTHER" id="PTHR46087:SF20">
    <property type="entry name" value="OS02G0143200 PROTEIN"/>
    <property type="match status" value="1"/>
</dbReference>
<feature type="compositionally biased region" description="Gly residues" evidence="1">
    <location>
        <begin position="84"/>
        <end position="101"/>
    </location>
</feature>
<dbReference type="InterPro" id="IPR055296">
    <property type="entry name" value="SRL2-like"/>
</dbReference>
<protein>
    <recommendedName>
        <fullName evidence="3">ARM repeat superfamily protein</fullName>
    </recommendedName>
</protein>
<name>A0A3L6EL05_MAIZE</name>
<dbReference type="InterPro" id="IPR049152">
    <property type="entry name" value="EFR3-like_ARM"/>
</dbReference>
<evidence type="ECO:0000256" key="1">
    <source>
        <dbReference type="SAM" id="MobiDB-lite"/>
    </source>
</evidence>
<proteinExistence type="predicted"/>
<comment type="caution">
    <text evidence="2">The sequence shown here is derived from an EMBL/GenBank/DDBJ whole genome shotgun (WGS) entry which is preliminary data.</text>
</comment>
<feature type="region of interest" description="Disordered" evidence="1">
    <location>
        <begin position="26"/>
        <end position="101"/>
    </location>
</feature>
<dbReference type="Proteomes" id="UP000251960">
    <property type="component" value="Chromosome 5"/>
</dbReference>
<dbReference type="PANTHER" id="PTHR46087">
    <property type="entry name" value="PUTATIVE, EXPRESSED-RELATED"/>
    <property type="match status" value="1"/>
</dbReference>
<evidence type="ECO:0000313" key="2">
    <source>
        <dbReference type="EMBL" id="PWZ21696.1"/>
    </source>
</evidence>
<feature type="non-terminal residue" evidence="2">
    <location>
        <position position="1"/>
    </location>
</feature>
<dbReference type="AlphaFoldDB" id="A0A3L6EL05"/>
<gene>
    <name evidence="2" type="ORF">Zm00014a_024481</name>
</gene>
<dbReference type="ExpressionAtlas" id="A0A3L6EL05">
    <property type="expression patterns" value="baseline and differential"/>
</dbReference>
<evidence type="ECO:0008006" key="3">
    <source>
        <dbReference type="Google" id="ProtNLM"/>
    </source>
</evidence>
<feature type="compositionally biased region" description="Basic residues" evidence="1">
    <location>
        <begin position="26"/>
        <end position="37"/>
    </location>
</feature>
<dbReference type="Pfam" id="PF21052">
    <property type="entry name" value="EFR3_ARM"/>
    <property type="match status" value="1"/>
</dbReference>
<dbReference type="SUPFAM" id="SSF48371">
    <property type="entry name" value="ARM repeat"/>
    <property type="match status" value="1"/>
</dbReference>
<sequence>PTPDRTKYALSCSCARVASHPFVRRCRPHSPFRRRGRAATGREAGEVGSGGGGGPPSVYSYSRTPRRPRASALAERRSRREKGGWGSPVGRGGGGGSEAGMGLDGTVSGVVSRKVLPACGGLCCLCPSLRPRSRQPVKRYKKILIDIFPAEQEDGPNVRRIGRLCEYVARNPHRVPKAGCASHLKPYLERRCYRELRNEQYDIVKVVVLIYRRLLVSCNEQMPLLANSLLSIIQTLLDQSRQDDMCIIGCETLFDFIVTQVDGTYQFNLEEFIPRLCKLSQIVRDKEKANALRAAALQSLSAMIWFMGELSHISSEFDSVVQVVLESYEPRQVQSDNSATENPGCQLVEEVLKPEGHASPSTFIFSVIPSWDSIVSDYGGIQLLMDDAKDPYFWSRVCVHNMAKLSREATTFRRVMESLFCHFDNTNSWSSKNGLALCVLLDMQMFMEKSGTNINLMISVLVKHLEHKAILKQPEMQLSIVEVITALAEQSRAQASAATIVAISDLVRHMKKTLHLALGSNDLEVVKWNDKLRMAFDECIVQLSKKVFPEALFHQLLLAMVHPDHETRVGAHRIFSVVLVPSSVSPFPNLKSLDQCRKHDVQRTLSRVVSVFSSSAALFDKLRRDRNSFREYLHEGSMNRILHGIDDEIATPNDLPGSQSLRQSLRLSSVSHKHSYTSLKEGQSPLTESINEMETIVLRLSSQQATLLLSSIWRQALSPKNAPQNYEAIAHTYSLLLLFLGSKTPIFEVLAPSFQIAFSLMSHSLGGTDSLPPSRRRSLFTLATSMIVFASRAFNVAPLLPICKLMLNDGTVRPIVFLSIISFFVLRK</sequence>
<accession>A0A3L6EL05</accession>
<organism evidence="2">
    <name type="scientific">Zea mays</name>
    <name type="common">Maize</name>
    <dbReference type="NCBI Taxonomy" id="4577"/>
    <lineage>
        <taxon>Eukaryota</taxon>
        <taxon>Viridiplantae</taxon>
        <taxon>Streptophyta</taxon>
        <taxon>Embryophyta</taxon>
        <taxon>Tracheophyta</taxon>
        <taxon>Spermatophyta</taxon>
        <taxon>Magnoliopsida</taxon>
        <taxon>Liliopsida</taxon>
        <taxon>Poales</taxon>
        <taxon>Poaceae</taxon>
        <taxon>PACMAD clade</taxon>
        <taxon>Panicoideae</taxon>
        <taxon>Andropogonodae</taxon>
        <taxon>Andropogoneae</taxon>
        <taxon>Tripsacinae</taxon>
        <taxon>Zea</taxon>
    </lineage>
</organism>
<feature type="compositionally biased region" description="Basic and acidic residues" evidence="1">
    <location>
        <begin position="74"/>
        <end position="83"/>
    </location>
</feature>
<reference evidence="2" key="1">
    <citation type="journal article" date="2018" name="Nat. Genet.">
        <title>Extensive intraspecific gene order and gene structural variations between Mo17 and other maize genomes.</title>
        <authorList>
            <person name="Sun S."/>
            <person name="Zhou Y."/>
            <person name="Chen J."/>
            <person name="Shi J."/>
            <person name="Zhao H."/>
            <person name="Zhao H."/>
            <person name="Song W."/>
            <person name="Zhang M."/>
            <person name="Cui Y."/>
            <person name="Dong X."/>
            <person name="Liu H."/>
            <person name="Ma X."/>
            <person name="Jiao Y."/>
            <person name="Wang B."/>
            <person name="Wei X."/>
            <person name="Stein J.C."/>
            <person name="Glaubitz J.C."/>
            <person name="Lu F."/>
            <person name="Yu G."/>
            <person name="Liang C."/>
            <person name="Fengler K."/>
            <person name="Li B."/>
            <person name="Rafalski A."/>
            <person name="Schnable P.S."/>
            <person name="Ware D.H."/>
            <person name="Buckler E.S."/>
            <person name="Lai J."/>
        </authorList>
    </citation>
    <scope>NUCLEOTIDE SEQUENCE [LARGE SCALE GENOMIC DNA]</scope>
    <source>
        <tissue evidence="2">Seedling</tissue>
    </source>
</reference>
<dbReference type="EMBL" id="NCVQ01000006">
    <property type="protein sequence ID" value="PWZ21696.1"/>
    <property type="molecule type" value="Genomic_DNA"/>
</dbReference>